<keyword evidence="1" id="KW-0732">Signal</keyword>
<name>A0A1F5Z8G6_9BACT</name>
<proteinExistence type="predicted"/>
<feature type="signal peptide" evidence="1">
    <location>
        <begin position="1"/>
        <end position="24"/>
    </location>
</feature>
<gene>
    <name evidence="2" type="ORF">A2777_03100</name>
</gene>
<protein>
    <submittedName>
        <fullName evidence="2">Uncharacterized protein</fullName>
    </submittedName>
</protein>
<accession>A0A1F5Z8G6</accession>
<evidence type="ECO:0000313" key="3">
    <source>
        <dbReference type="Proteomes" id="UP000177354"/>
    </source>
</evidence>
<dbReference type="Proteomes" id="UP000177354">
    <property type="component" value="Unassembled WGS sequence"/>
</dbReference>
<organism evidence="2 3">
    <name type="scientific">Candidatus Gottesmanbacteria bacterium RIFCSPHIGHO2_01_FULL_40_15</name>
    <dbReference type="NCBI Taxonomy" id="1798376"/>
    <lineage>
        <taxon>Bacteria</taxon>
        <taxon>Candidatus Gottesmaniibacteriota</taxon>
    </lineage>
</organism>
<feature type="chain" id="PRO_5009522832" evidence="1">
    <location>
        <begin position="25"/>
        <end position="243"/>
    </location>
</feature>
<comment type="caution">
    <text evidence="2">The sequence shown here is derived from an EMBL/GenBank/DDBJ whole genome shotgun (WGS) entry which is preliminary data.</text>
</comment>
<dbReference type="AlphaFoldDB" id="A0A1F5Z8G6"/>
<evidence type="ECO:0000256" key="1">
    <source>
        <dbReference type="SAM" id="SignalP"/>
    </source>
</evidence>
<evidence type="ECO:0000313" key="2">
    <source>
        <dbReference type="EMBL" id="OGG08412.1"/>
    </source>
</evidence>
<reference evidence="2 3" key="1">
    <citation type="journal article" date="2016" name="Nat. Commun.">
        <title>Thousands of microbial genomes shed light on interconnected biogeochemical processes in an aquifer system.</title>
        <authorList>
            <person name="Anantharaman K."/>
            <person name="Brown C.T."/>
            <person name="Hug L.A."/>
            <person name="Sharon I."/>
            <person name="Castelle C.J."/>
            <person name="Probst A.J."/>
            <person name="Thomas B.C."/>
            <person name="Singh A."/>
            <person name="Wilkins M.J."/>
            <person name="Karaoz U."/>
            <person name="Brodie E.L."/>
            <person name="Williams K.H."/>
            <person name="Hubbard S.S."/>
            <person name="Banfield J.F."/>
        </authorList>
    </citation>
    <scope>NUCLEOTIDE SEQUENCE [LARGE SCALE GENOMIC DNA]</scope>
</reference>
<sequence length="243" mass="26364">MIFNLLFLTFSLLSFYLGSPPVMAQDMNSENYILQGGNFNIAGGNKSSSGYRLIDLVGQTSAQVFSSKGYLIQSGFNNRAAGSSLIFSISPLGVNFPGLVPNLPQTRDLLITVKSGNFPGFAVYLAEDKQLSSETNAVIPDTVCNAAKDAPCNKDSAGLWNLSDSYGFGYQLEGKKIPEDFKKPGFFRPFASLNKNELASLIMETAEQNSEQNARMILKINVSRTQPVGIYSNNLNFTALPGI</sequence>
<dbReference type="EMBL" id="MFJF01000001">
    <property type="protein sequence ID" value="OGG08412.1"/>
    <property type="molecule type" value="Genomic_DNA"/>
</dbReference>